<protein>
    <submittedName>
        <fullName evidence="1">Uncharacterized protein</fullName>
    </submittedName>
</protein>
<keyword evidence="2" id="KW-1185">Reference proteome</keyword>
<dbReference type="AlphaFoldDB" id="A0A148KLH8"/>
<dbReference type="Proteomes" id="UP000070299">
    <property type="component" value="Unassembled WGS sequence"/>
</dbReference>
<dbReference type="Gene3D" id="3.40.190.10">
    <property type="entry name" value="Periplasmic binding protein-like II"/>
    <property type="match status" value="1"/>
</dbReference>
<accession>A0A148KLH8</accession>
<evidence type="ECO:0000313" key="2">
    <source>
        <dbReference type="Proteomes" id="UP000070299"/>
    </source>
</evidence>
<proteinExistence type="predicted"/>
<evidence type="ECO:0000313" key="1">
    <source>
        <dbReference type="EMBL" id="KXI27147.1"/>
    </source>
</evidence>
<dbReference type="STRING" id="1799789.AX660_01810"/>
<organism evidence="1 2">
    <name type="scientific">Paraglaciecola hydrolytica</name>
    <dbReference type="NCBI Taxonomy" id="1799789"/>
    <lineage>
        <taxon>Bacteria</taxon>
        <taxon>Pseudomonadati</taxon>
        <taxon>Pseudomonadota</taxon>
        <taxon>Gammaproteobacteria</taxon>
        <taxon>Alteromonadales</taxon>
        <taxon>Alteromonadaceae</taxon>
        <taxon>Paraglaciecola</taxon>
    </lineage>
</organism>
<dbReference type="EMBL" id="LSNE01000015">
    <property type="protein sequence ID" value="KXI27147.1"/>
    <property type="molecule type" value="Genomic_DNA"/>
</dbReference>
<comment type="caution">
    <text evidence="1">The sequence shown here is derived from an EMBL/GenBank/DDBJ whole genome shotgun (WGS) entry which is preliminary data.</text>
</comment>
<sequence>MTKFGMWLGYIFYSTVWFANPQQVYASDNLEQHNIRYPQVVGSSLYQNQSNYFVDVLKLVLERSPVNYQIEFVDIPTLAQSRSQSLIIQGFYDIHWLTTNTERESILKPIRIPLYKGLLGLRIAFVNASKANQFAETNSLEQLRKFYVGQGRDWVDSKVLRSHGFRVEEASTTIALFEMLQINRIDYFPRSVLEIWWEAEQQEALGLSVDPHIALYYPAAVYFFVRKDDTILYDHVLKGLNKAIADGSFEQNFIRYFGEAIKRANVDKRKIFNLTNPFIPTETPLEQKQLWQQLPFQTNAKD</sequence>
<reference evidence="2" key="1">
    <citation type="submission" date="2016-02" db="EMBL/GenBank/DDBJ databases">
        <authorList>
            <person name="Schultz-Johansen M."/>
            <person name="Glaring M.A."/>
            <person name="Bech P.K."/>
            <person name="Stougaard P."/>
        </authorList>
    </citation>
    <scope>NUCLEOTIDE SEQUENCE [LARGE SCALE GENOMIC DNA]</scope>
    <source>
        <strain evidence="2">S66</strain>
    </source>
</reference>
<name>A0A148KLH8_9ALTE</name>
<dbReference type="SUPFAM" id="SSF53850">
    <property type="entry name" value="Periplasmic binding protein-like II"/>
    <property type="match status" value="1"/>
</dbReference>
<gene>
    <name evidence="1" type="ORF">AX660_01810</name>
</gene>